<evidence type="ECO:0008006" key="4">
    <source>
        <dbReference type="Google" id="ProtNLM"/>
    </source>
</evidence>
<gene>
    <name evidence="2" type="ORF">PYS65_00135</name>
</gene>
<dbReference type="Proteomes" id="UP001216440">
    <property type="component" value="Chromosome"/>
</dbReference>
<feature type="region of interest" description="Disordered" evidence="1">
    <location>
        <begin position="323"/>
        <end position="343"/>
    </location>
</feature>
<sequence>MSVPAAPVADPLRSAPAGGADGLRPGMTVRWKAGRYLIGAVQGTLVHLVALEEGGQDALVVVSVLVCAADFAVLEGDGTPQEPEAEPDWAVLNRLAEHHLKQMRDWEEHVREVLTGRPVGSQGAFVPRPGYDPATTTRTERYALKATELKAVGLRGSVATVQRKCLAYEKQGLLGLVDERWLRTTAPYGRVDERVVEVIRQQDKAQDGLSVGTLSRLRTQVRTALRHAYPNEYKELMPARSTFYDLLKRLGISHASAAPAGRDKQGPEPPYQPVMVSLLGERVQIDSTGLDVVARGDDGRPVSLELTYAIDTLSRTIPAGIVVPKRPGRKKGPGSRRRGGRGTRSLDAALLLAQALAPCRHVPAGRLRPWPRTPTCPTSRWPPAIPAWQVRPPGRWCAPRRWSSTTPGSSRPSISRTRAAC</sequence>
<name>A0ABY8JU52_9ACTN</name>
<accession>A0ABY8JU52</accession>
<organism evidence="2 3">
    <name type="scientific">Streptomyces cathayae</name>
    <dbReference type="NCBI Taxonomy" id="3031124"/>
    <lineage>
        <taxon>Bacteria</taxon>
        <taxon>Bacillati</taxon>
        <taxon>Actinomycetota</taxon>
        <taxon>Actinomycetes</taxon>
        <taxon>Kitasatosporales</taxon>
        <taxon>Streptomycetaceae</taxon>
        <taxon>Streptomyces</taxon>
    </lineage>
</organism>
<feature type="region of interest" description="Disordered" evidence="1">
    <location>
        <begin position="1"/>
        <end position="24"/>
    </location>
</feature>
<feature type="compositionally biased region" description="Polar residues" evidence="1">
    <location>
        <begin position="402"/>
        <end position="421"/>
    </location>
</feature>
<feature type="region of interest" description="Disordered" evidence="1">
    <location>
        <begin position="398"/>
        <end position="421"/>
    </location>
</feature>
<dbReference type="RefSeq" id="WP_279331608.1">
    <property type="nucleotide sequence ID" value="NZ_CP121682.1"/>
</dbReference>
<keyword evidence="3" id="KW-1185">Reference proteome</keyword>
<evidence type="ECO:0000313" key="3">
    <source>
        <dbReference type="Proteomes" id="UP001216440"/>
    </source>
</evidence>
<dbReference type="EMBL" id="CP121682">
    <property type="protein sequence ID" value="WGD38714.1"/>
    <property type="molecule type" value="Genomic_DNA"/>
</dbReference>
<evidence type="ECO:0000256" key="1">
    <source>
        <dbReference type="SAM" id="MobiDB-lite"/>
    </source>
</evidence>
<proteinExistence type="predicted"/>
<protein>
    <recommendedName>
        <fullName evidence="4">Transposase</fullName>
    </recommendedName>
</protein>
<reference evidence="2 3" key="1">
    <citation type="submission" date="2023-03" db="EMBL/GenBank/DDBJ databases">
        <authorList>
            <person name="Mo P."/>
        </authorList>
    </citation>
    <scope>NUCLEOTIDE SEQUENCE [LARGE SCALE GENOMIC DNA]</scope>
    <source>
        <strain evidence="2 3">HUAS 5</strain>
    </source>
</reference>
<feature type="compositionally biased region" description="Basic residues" evidence="1">
    <location>
        <begin position="326"/>
        <end position="341"/>
    </location>
</feature>
<evidence type="ECO:0000313" key="2">
    <source>
        <dbReference type="EMBL" id="WGD38714.1"/>
    </source>
</evidence>